<feature type="compositionally biased region" description="Pro residues" evidence="3">
    <location>
        <begin position="1"/>
        <end position="14"/>
    </location>
</feature>
<comment type="caution">
    <text evidence="7">The sequence shown here is derived from an EMBL/GenBank/DDBJ whole genome shotgun (WGS) entry which is preliminary data.</text>
</comment>
<dbReference type="Pfam" id="PF00625">
    <property type="entry name" value="Guanylate_kin"/>
    <property type="match status" value="1"/>
</dbReference>
<dbReference type="PANTHER" id="PTHR46360:SF1">
    <property type="entry name" value="DISKS LARGE HOMOLOG 5"/>
    <property type="match status" value="1"/>
</dbReference>
<evidence type="ECO:0000313" key="8">
    <source>
        <dbReference type="Proteomes" id="UP001460270"/>
    </source>
</evidence>
<dbReference type="InterPro" id="IPR008144">
    <property type="entry name" value="Guanylate_kin-like_dom"/>
</dbReference>
<accession>A0AAW0PHB6</accession>
<dbReference type="Proteomes" id="UP001460270">
    <property type="component" value="Unassembled WGS sequence"/>
</dbReference>
<dbReference type="InterPro" id="IPR036028">
    <property type="entry name" value="SH3-like_dom_sf"/>
</dbReference>
<dbReference type="CDD" id="cd11860">
    <property type="entry name" value="SH3_DLG5"/>
    <property type="match status" value="1"/>
</dbReference>
<keyword evidence="8" id="KW-1185">Reference proteome</keyword>
<evidence type="ECO:0000256" key="1">
    <source>
        <dbReference type="ARBA" id="ARBA00022443"/>
    </source>
</evidence>
<dbReference type="InterPro" id="IPR053004">
    <property type="entry name" value="MAGUK_Signaling_Regulators"/>
</dbReference>
<dbReference type="PROSITE" id="PS50052">
    <property type="entry name" value="GUANYLATE_KINASE_2"/>
    <property type="match status" value="1"/>
</dbReference>
<feature type="domain" description="Guanylate kinase-like" evidence="5">
    <location>
        <begin position="309"/>
        <end position="439"/>
    </location>
</feature>
<dbReference type="PANTHER" id="PTHR46360">
    <property type="entry name" value="DISKS LARGE HOMOLOG 5"/>
    <property type="match status" value="1"/>
</dbReference>
<reference evidence="8" key="1">
    <citation type="submission" date="2024-04" db="EMBL/GenBank/DDBJ databases">
        <title>Salinicola lusitanus LLJ914,a marine bacterium isolated from the Okinawa Trough.</title>
        <authorList>
            <person name="Li J."/>
        </authorList>
    </citation>
    <scope>NUCLEOTIDE SEQUENCE [LARGE SCALE GENOMIC DNA]</scope>
</reference>
<dbReference type="SMART" id="SM00326">
    <property type="entry name" value="SH3"/>
    <property type="match status" value="1"/>
</dbReference>
<dbReference type="SMART" id="SM00072">
    <property type="entry name" value="GuKc"/>
    <property type="match status" value="1"/>
</dbReference>
<dbReference type="InterPro" id="IPR001478">
    <property type="entry name" value="PDZ"/>
</dbReference>
<proteinExistence type="predicted"/>
<dbReference type="InterPro" id="IPR035537">
    <property type="entry name" value="DLG5_SH3"/>
</dbReference>
<dbReference type="PROSITE" id="PS50106">
    <property type="entry name" value="PDZ"/>
    <property type="match status" value="1"/>
</dbReference>
<dbReference type="InterPro" id="IPR001452">
    <property type="entry name" value="SH3_domain"/>
</dbReference>
<dbReference type="SUPFAM" id="SSF50156">
    <property type="entry name" value="PDZ domain-like"/>
    <property type="match status" value="1"/>
</dbReference>
<dbReference type="SMART" id="SM00228">
    <property type="entry name" value="PDZ"/>
    <property type="match status" value="1"/>
</dbReference>
<dbReference type="SUPFAM" id="SSF52540">
    <property type="entry name" value="P-loop containing nucleoside triphosphate hydrolases"/>
    <property type="match status" value="1"/>
</dbReference>
<dbReference type="AlphaFoldDB" id="A0AAW0PHB6"/>
<feature type="region of interest" description="Disordered" evidence="3">
    <location>
        <begin position="1"/>
        <end position="20"/>
    </location>
</feature>
<feature type="compositionally biased region" description="Low complexity" evidence="3">
    <location>
        <begin position="65"/>
        <end position="75"/>
    </location>
</feature>
<organism evidence="7 8">
    <name type="scientific">Mugilogobius chulae</name>
    <name type="common">yellowstripe goby</name>
    <dbReference type="NCBI Taxonomy" id="88201"/>
    <lineage>
        <taxon>Eukaryota</taxon>
        <taxon>Metazoa</taxon>
        <taxon>Chordata</taxon>
        <taxon>Craniata</taxon>
        <taxon>Vertebrata</taxon>
        <taxon>Euteleostomi</taxon>
        <taxon>Actinopterygii</taxon>
        <taxon>Neopterygii</taxon>
        <taxon>Teleostei</taxon>
        <taxon>Neoteleostei</taxon>
        <taxon>Acanthomorphata</taxon>
        <taxon>Gobiaria</taxon>
        <taxon>Gobiiformes</taxon>
        <taxon>Gobioidei</taxon>
        <taxon>Gobiidae</taxon>
        <taxon>Gobionellinae</taxon>
        <taxon>Mugilogobius</taxon>
    </lineage>
</organism>
<sequence>MTPPSKQTTPPPAPTAHSVSRGIVLNPLMLHRDTTCIISITNNVVTSHRSLGPQRKTRIRASQNGRGAAGPAEASSGRARAAALWRNICGVFVDSLDEDSPAKCPDGLLPGDLVLEFNGVSMKNKTKEEVYLEMLKPADSVTFRVQNCVDELAAVREAPGDGFFIRALYERVAEVEPELSFKKDDILFVEDTLPNGNLGYWSAWQLDEKAQRLQRGQVPSQYIMDQELYRRQTPDSKDENSKSLSAAARLFPITEDGVCLVYQRVLKVESSSPRPVLILGPLVDPCKDSLVKESAAKFCRCPPEVMKASQQAIERGVQDCVFIDYKRRSGHFDVTTVATIKEVTEKDCHCLLDIAPHAIERLHTVHIYPIVIFIRYKNAKQIKEQKDPLYLRDKLSQKHSKEQYDAAQKVEQEFGRFFTGVVQGGSVSFVCSQILSLVEQEQSKVLWIPDGPP</sequence>
<dbReference type="Pfam" id="PF00595">
    <property type="entry name" value="PDZ"/>
    <property type="match status" value="1"/>
</dbReference>
<evidence type="ECO:0000256" key="2">
    <source>
        <dbReference type="PROSITE-ProRule" id="PRU00192"/>
    </source>
</evidence>
<dbReference type="Gene3D" id="3.40.50.300">
    <property type="entry name" value="P-loop containing nucleotide triphosphate hydrolases"/>
    <property type="match status" value="1"/>
</dbReference>
<dbReference type="EMBL" id="JBBPFD010000007">
    <property type="protein sequence ID" value="KAK7918611.1"/>
    <property type="molecule type" value="Genomic_DNA"/>
</dbReference>
<dbReference type="InterPro" id="IPR008145">
    <property type="entry name" value="GK/Ca_channel_bsu"/>
</dbReference>
<dbReference type="GO" id="GO:0005886">
    <property type="term" value="C:plasma membrane"/>
    <property type="evidence" value="ECO:0007669"/>
    <property type="project" value="TreeGrafter"/>
</dbReference>
<dbReference type="InterPro" id="IPR027417">
    <property type="entry name" value="P-loop_NTPase"/>
</dbReference>
<feature type="domain" description="SH3" evidence="4">
    <location>
        <begin position="160"/>
        <end position="228"/>
    </location>
</feature>
<dbReference type="Gene3D" id="2.30.30.40">
    <property type="entry name" value="SH3 Domains"/>
    <property type="match status" value="1"/>
</dbReference>
<protein>
    <submittedName>
        <fullName evidence="7">Uncharacterized protein</fullName>
    </submittedName>
</protein>
<evidence type="ECO:0000313" key="7">
    <source>
        <dbReference type="EMBL" id="KAK7918611.1"/>
    </source>
</evidence>
<dbReference type="PROSITE" id="PS50002">
    <property type="entry name" value="SH3"/>
    <property type="match status" value="1"/>
</dbReference>
<evidence type="ECO:0000259" key="4">
    <source>
        <dbReference type="PROSITE" id="PS50002"/>
    </source>
</evidence>
<feature type="region of interest" description="Disordered" evidence="3">
    <location>
        <begin position="48"/>
        <end position="75"/>
    </location>
</feature>
<feature type="domain" description="PDZ" evidence="6">
    <location>
        <begin position="58"/>
        <end position="145"/>
    </location>
</feature>
<evidence type="ECO:0000256" key="3">
    <source>
        <dbReference type="SAM" id="MobiDB-lite"/>
    </source>
</evidence>
<dbReference type="Gene3D" id="2.30.42.10">
    <property type="match status" value="1"/>
</dbReference>
<keyword evidence="1 2" id="KW-0728">SH3 domain</keyword>
<dbReference type="SUPFAM" id="SSF50044">
    <property type="entry name" value="SH3-domain"/>
    <property type="match status" value="1"/>
</dbReference>
<dbReference type="GO" id="GO:0035331">
    <property type="term" value="P:negative regulation of hippo signaling"/>
    <property type="evidence" value="ECO:0007669"/>
    <property type="project" value="TreeGrafter"/>
</dbReference>
<evidence type="ECO:0000259" key="5">
    <source>
        <dbReference type="PROSITE" id="PS50052"/>
    </source>
</evidence>
<name>A0AAW0PHB6_9GOBI</name>
<dbReference type="InterPro" id="IPR036034">
    <property type="entry name" value="PDZ_sf"/>
</dbReference>
<evidence type="ECO:0000259" key="6">
    <source>
        <dbReference type="PROSITE" id="PS50106"/>
    </source>
</evidence>
<gene>
    <name evidence="7" type="ORF">WMY93_009895</name>
</gene>